<dbReference type="InterPro" id="IPR036388">
    <property type="entry name" value="WH-like_DNA-bd_sf"/>
</dbReference>
<dbReference type="PANTHER" id="PTHR42942">
    <property type="entry name" value="6-O-METHYLGUANINE DNA METHYLTRANSFERASE"/>
    <property type="match status" value="1"/>
</dbReference>
<organism evidence="3 4">
    <name type="scientific">Pullulanibacillus pueri</name>
    <dbReference type="NCBI Taxonomy" id="1437324"/>
    <lineage>
        <taxon>Bacteria</taxon>
        <taxon>Bacillati</taxon>
        <taxon>Bacillota</taxon>
        <taxon>Bacilli</taxon>
        <taxon>Bacillales</taxon>
        <taxon>Sporolactobacillaceae</taxon>
        <taxon>Pullulanibacillus</taxon>
    </lineage>
</organism>
<keyword evidence="4" id="KW-1185">Reference proteome</keyword>
<dbReference type="EMBL" id="BMFV01000013">
    <property type="protein sequence ID" value="GGH81542.1"/>
    <property type="molecule type" value="Genomic_DNA"/>
</dbReference>
<dbReference type="InterPro" id="IPR036217">
    <property type="entry name" value="MethylDNA_cys_MeTrfase_DNAb"/>
</dbReference>
<dbReference type="Proteomes" id="UP000656813">
    <property type="component" value="Unassembled WGS sequence"/>
</dbReference>
<reference evidence="3" key="1">
    <citation type="journal article" date="2014" name="Int. J. Syst. Evol. Microbiol.">
        <title>Complete genome sequence of Corynebacterium casei LMG S-19264T (=DSM 44701T), isolated from a smear-ripened cheese.</title>
        <authorList>
            <consortium name="US DOE Joint Genome Institute (JGI-PGF)"/>
            <person name="Walter F."/>
            <person name="Albersmeier A."/>
            <person name="Kalinowski J."/>
            <person name="Ruckert C."/>
        </authorList>
    </citation>
    <scope>NUCLEOTIDE SEQUENCE</scope>
    <source>
        <strain evidence="3">CGMCC 1.12777</strain>
    </source>
</reference>
<gene>
    <name evidence="3" type="ORF">GCM10007096_19590</name>
</gene>
<dbReference type="GO" id="GO:0006281">
    <property type="term" value="P:DNA repair"/>
    <property type="evidence" value="ECO:0007669"/>
    <property type="project" value="InterPro"/>
</dbReference>
<evidence type="ECO:0000313" key="4">
    <source>
        <dbReference type="Proteomes" id="UP000656813"/>
    </source>
</evidence>
<keyword evidence="1" id="KW-0227">DNA damage</keyword>
<evidence type="ECO:0000313" key="3">
    <source>
        <dbReference type="EMBL" id="GGH81542.1"/>
    </source>
</evidence>
<dbReference type="GO" id="GO:0003824">
    <property type="term" value="F:catalytic activity"/>
    <property type="evidence" value="ECO:0007669"/>
    <property type="project" value="InterPro"/>
</dbReference>
<evidence type="ECO:0000259" key="2">
    <source>
        <dbReference type="Pfam" id="PF01035"/>
    </source>
</evidence>
<dbReference type="CDD" id="cd06445">
    <property type="entry name" value="ATase"/>
    <property type="match status" value="1"/>
</dbReference>
<evidence type="ECO:0000256" key="1">
    <source>
        <dbReference type="ARBA" id="ARBA00022763"/>
    </source>
</evidence>
<dbReference type="AlphaFoldDB" id="A0A8J2ZVJ8"/>
<dbReference type="PANTHER" id="PTHR42942:SF1">
    <property type="entry name" value="ALKYLTRANSFERASE-LIKE PROTEIN 1"/>
    <property type="match status" value="1"/>
</dbReference>
<dbReference type="InterPro" id="IPR052520">
    <property type="entry name" value="ATL_DNA_repair"/>
</dbReference>
<dbReference type="Gene3D" id="1.10.10.10">
    <property type="entry name" value="Winged helix-like DNA-binding domain superfamily/Winged helix DNA-binding domain"/>
    <property type="match status" value="1"/>
</dbReference>
<dbReference type="SUPFAM" id="SSF46767">
    <property type="entry name" value="Methylated DNA-protein cysteine methyltransferase, C-terminal domain"/>
    <property type="match status" value="1"/>
</dbReference>
<name>A0A8J2ZVJ8_9BACL</name>
<protein>
    <recommendedName>
        <fullName evidence="2">Methylated-DNA-[protein]-cysteine S-methyltransferase DNA binding domain-containing protein</fullName>
    </recommendedName>
</protein>
<comment type="caution">
    <text evidence="3">The sequence shown here is derived from an EMBL/GenBank/DDBJ whole genome shotgun (WGS) entry which is preliminary data.</text>
</comment>
<reference evidence="3" key="2">
    <citation type="submission" date="2020-09" db="EMBL/GenBank/DDBJ databases">
        <authorList>
            <person name="Sun Q."/>
            <person name="Zhou Y."/>
        </authorList>
    </citation>
    <scope>NUCLEOTIDE SEQUENCE</scope>
    <source>
        <strain evidence="3">CGMCC 1.12777</strain>
    </source>
</reference>
<proteinExistence type="predicted"/>
<dbReference type="Pfam" id="PF01035">
    <property type="entry name" value="DNA_binding_1"/>
    <property type="match status" value="1"/>
</dbReference>
<feature type="domain" description="Methylated-DNA-[protein]-cysteine S-methyltransferase DNA binding" evidence="2">
    <location>
        <begin position="3"/>
        <end position="84"/>
    </location>
</feature>
<dbReference type="RefSeq" id="WP_188497221.1">
    <property type="nucleotide sequence ID" value="NZ_BMFV01000013.1"/>
</dbReference>
<accession>A0A8J2ZVJ8</accession>
<sequence length="110" mass="12684">MEDFTLRVIEIIKNIPKGQVMTYGQIARLAGSPRGARQVVRILHSSSKKHNLPWHRVINVKGKIAIKEDEHRFIQKITLENEGILFKDDDTLELSKYQYHPESSCNSNTL</sequence>
<dbReference type="InterPro" id="IPR014048">
    <property type="entry name" value="MethylDNA_cys_MeTrfase_DNA-bd"/>
</dbReference>